<comment type="caution">
    <text evidence="2">The sequence shown here is derived from an EMBL/GenBank/DDBJ whole genome shotgun (WGS) entry which is preliminary data.</text>
</comment>
<evidence type="ECO:0000313" key="3">
    <source>
        <dbReference type="Proteomes" id="UP001365781"/>
    </source>
</evidence>
<dbReference type="InterPro" id="IPR053842">
    <property type="entry name" value="NikA-like"/>
</dbReference>
<proteinExistence type="predicted"/>
<feature type="compositionally biased region" description="Basic and acidic residues" evidence="1">
    <location>
        <begin position="35"/>
        <end position="44"/>
    </location>
</feature>
<accession>A0ABU8GDZ0</accession>
<evidence type="ECO:0000313" key="2">
    <source>
        <dbReference type="EMBL" id="MEI5611415.1"/>
    </source>
</evidence>
<dbReference type="EMBL" id="JBBAYM010000012">
    <property type="protein sequence ID" value="MEI5611415.1"/>
    <property type="molecule type" value="Genomic_DNA"/>
</dbReference>
<evidence type="ECO:0000256" key="1">
    <source>
        <dbReference type="SAM" id="MobiDB-lite"/>
    </source>
</evidence>
<dbReference type="RefSeq" id="WP_336558491.1">
    <property type="nucleotide sequence ID" value="NZ_JBBAYL010000016.1"/>
</dbReference>
<name>A0ABU8GDZ0_9ACTN</name>
<dbReference type="Pfam" id="PF21983">
    <property type="entry name" value="NikA-like"/>
    <property type="match status" value="1"/>
</dbReference>
<feature type="region of interest" description="Disordered" evidence="1">
    <location>
        <begin position="1"/>
        <end position="66"/>
    </location>
</feature>
<keyword evidence="3" id="KW-1185">Reference proteome</keyword>
<reference evidence="2 3" key="1">
    <citation type="submission" date="2024-03" db="EMBL/GenBank/DDBJ databases">
        <title>First Report of Pectobacterium brasiliscabiei causing potato scab in china.</title>
        <authorList>
            <person name="Handique U."/>
        </authorList>
    </citation>
    <scope>NUCLEOTIDE SEQUENCE [LARGE SCALE GENOMIC DNA]</scope>
    <source>
        <strain evidence="2 3">ZRIMU1503</strain>
    </source>
</reference>
<feature type="compositionally biased region" description="Low complexity" evidence="1">
    <location>
        <begin position="45"/>
        <end position="54"/>
    </location>
</feature>
<sequence length="187" mass="19812">MAHALAQGCEGGPVGSRAGALGNQPELRHQGAPQKEGEAEERAADAVPSASDAALPERRPRRRAYQPTHREDVIAVRFTAEEKAEIIAAAARRRVYPAGFLATAGLTAARGSAAPLDTNDQLDAAIDELAALRAQISRVGNNINQIAYIYNAGGQPRPGQLDYALKALVHTLALVDTAAHDLVRKRV</sequence>
<protein>
    <submittedName>
        <fullName evidence="2">Plasmid mobilization relaxosome protein MobC</fullName>
    </submittedName>
</protein>
<dbReference type="Proteomes" id="UP001365781">
    <property type="component" value="Unassembled WGS sequence"/>
</dbReference>
<organism evidence="2 3">
    <name type="scientific">Streptomyces brasiliscabiei</name>
    <dbReference type="NCBI Taxonomy" id="2736302"/>
    <lineage>
        <taxon>Bacteria</taxon>
        <taxon>Bacillati</taxon>
        <taxon>Actinomycetota</taxon>
        <taxon>Actinomycetes</taxon>
        <taxon>Kitasatosporales</taxon>
        <taxon>Streptomycetaceae</taxon>
        <taxon>Streptomyces</taxon>
    </lineage>
</organism>
<gene>
    <name evidence="2" type="primary">mobC</name>
    <name evidence="2" type="ORF">WB403_19855</name>
</gene>